<name>A0A485LXK7_9STRA</name>
<dbReference type="EMBL" id="CAADRA010007547">
    <property type="protein sequence ID" value="VFU01956.1"/>
    <property type="molecule type" value="Genomic_DNA"/>
</dbReference>
<protein>
    <submittedName>
        <fullName evidence="4">Aste57867_25331 protein</fullName>
    </submittedName>
</protein>
<evidence type="ECO:0000256" key="1">
    <source>
        <dbReference type="SAM" id="Phobius"/>
    </source>
</evidence>
<gene>
    <name evidence="4" type="primary">Aste57867_25331</name>
    <name evidence="3" type="ORF">As57867_025253</name>
    <name evidence="4" type="ORF">ASTE57867_25331</name>
</gene>
<dbReference type="Gene3D" id="3.40.50.1820">
    <property type="entry name" value="alpha/beta hydrolase"/>
    <property type="match status" value="1"/>
</dbReference>
<proteinExistence type="predicted"/>
<evidence type="ECO:0000259" key="2">
    <source>
        <dbReference type="Pfam" id="PF12146"/>
    </source>
</evidence>
<feature type="transmembrane region" description="Helical" evidence="1">
    <location>
        <begin position="7"/>
        <end position="31"/>
    </location>
</feature>
<accession>A0A485LXK7</accession>
<dbReference type="AlphaFoldDB" id="A0A485LXK7"/>
<keyword evidence="5" id="KW-1185">Reference proteome</keyword>
<dbReference type="SUPFAM" id="SSF53474">
    <property type="entry name" value="alpha/beta-Hydrolases"/>
    <property type="match status" value="1"/>
</dbReference>
<organism evidence="4 5">
    <name type="scientific">Aphanomyces stellatus</name>
    <dbReference type="NCBI Taxonomy" id="120398"/>
    <lineage>
        <taxon>Eukaryota</taxon>
        <taxon>Sar</taxon>
        <taxon>Stramenopiles</taxon>
        <taxon>Oomycota</taxon>
        <taxon>Saprolegniomycetes</taxon>
        <taxon>Saprolegniales</taxon>
        <taxon>Verrucalvaceae</taxon>
        <taxon>Aphanomyces</taxon>
    </lineage>
</organism>
<dbReference type="Pfam" id="PF12146">
    <property type="entry name" value="Hydrolase_4"/>
    <property type="match status" value="1"/>
</dbReference>
<dbReference type="PANTHER" id="PTHR43798">
    <property type="entry name" value="MONOACYLGLYCEROL LIPASE"/>
    <property type="match status" value="1"/>
</dbReference>
<feature type="domain" description="Serine aminopeptidase S33" evidence="2">
    <location>
        <begin position="96"/>
        <end position="194"/>
    </location>
</feature>
<keyword evidence="1" id="KW-0472">Membrane</keyword>
<dbReference type="Proteomes" id="UP000332933">
    <property type="component" value="Unassembled WGS sequence"/>
</dbReference>
<dbReference type="OrthoDB" id="2498029at2759"/>
<keyword evidence="1" id="KW-0812">Transmembrane</keyword>
<dbReference type="EMBL" id="VJMH01007521">
    <property type="protein sequence ID" value="KAF0682533.1"/>
    <property type="molecule type" value="Genomic_DNA"/>
</dbReference>
<evidence type="ECO:0000313" key="4">
    <source>
        <dbReference type="EMBL" id="VFU01956.1"/>
    </source>
</evidence>
<keyword evidence="1" id="KW-1133">Transmembrane helix</keyword>
<reference evidence="4 5" key="1">
    <citation type="submission" date="2019-03" db="EMBL/GenBank/DDBJ databases">
        <authorList>
            <person name="Gaulin E."/>
            <person name="Dumas B."/>
        </authorList>
    </citation>
    <scope>NUCLEOTIDE SEQUENCE [LARGE SCALE GENOMIC DNA]</scope>
    <source>
        <strain evidence="4">CBS 568.67</strain>
    </source>
</reference>
<dbReference type="InterPro" id="IPR029058">
    <property type="entry name" value="AB_hydrolase_fold"/>
</dbReference>
<dbReference type="InterPro" id="IPR022742">
    <property type="entry name" value="Hydrolase_4"/>
</dbReference>
<evidence type="ECO:0000313" key="5">
    <source>
        <dbReference type="Proteomes" id="UP000332933"/>
    </source>
</evidence>
<dbReference type="GO" id="GO:0016020">
    <property type="term" value="C:membrane"/>
    <property type="evidence" value="ECO:0007669"/>
    <property type="project" value="TreeGrafter"/>
</dbReference>
<reference evidence="3" key="2">
    <citation type="submission" date="2019-06" db="EMBL/GenBank/DDBJ databases">
        <title>Genomics analysis of Aphanomyces spp. identifies a new class of oomycete effector associated with host adaptation.</title>
        <authorList>
            <person name="Gaulin E."/>
        </authorList>
    </citation>
    <scope>NUCLEOTIDE SEQUENCE</scope>
    <source>
        <strain evidence="3">CBS 578.67</strain>
    </source>
</reference>
<dbReference type="InterPro" id="IPR050266">
    <property type="entry name" value="AB_hydrolase_sf"/>
</dbReference>
<evidence type="ECO:0000313" key="3">
    <source>
        <dbReference type="EMBL" id="KAF0682533.1"/>
    </source>
</evidence>
<sequence>MASVRQVILTLLVLPFATVGFAVFFAVWILLTITCVGPLLQHLCNRRDRRLLDRTRLQASIPDLCFVHIPRDNNTGGYDLAVRFTRSSSSRHHPPVCIPNGLGASMMTISPIHEELVKRGYSVLSYDRLGVGLSDRNVSRVPPTADDVVRDMDIVMASVGLPAATKWILLGPSMGSIVAQYYIAKFPTKVVGFVNMDGFPYPFSQRRTKFEQAGHIYRAYAAIIWTGVMRPFIGFGIHAMRDRLESAAFSIDVVCAEVNQPNFFGNLALEMHTMVDLAEKVTVAWGTQSCLELAPRDLHTLVFTTPTAVADVIDNNVYVDMNDDGHARDLVPNYGSVSPAESAAAIEDLLARQPLSDLARTWRELHVAVMSGRNFEGAATAMFIDDEMKDWYAAEHSLHVLLAASGTRTVFPKKAHTDMFAMVGCIGDHVDKVAQATSLAP</sequence>
<dbReference type="PANTHER" id="PTHR43798:SF33">
    <property type="entry name" value="HYDROLASE, PUTATIVE (AFU_ORTHOLOGUE AFUA_2G14860)-RELATED"/>
    <property type="match status" value="1"/>
</dbReference>